<evidence type="ECO:0000313" key="2">
    <source>
        <dbReference type="EMBL" id="GIH43382.1"/>
    </source>
</evidence>
<keyword evidence="3" id="KW-1185">Reference proteome</keyword>
<evidence type="ECO:0000256" key="1">
    <source>
        <dbReference type="SAM" id="MobiDB-lite"/>
    </source>
</evidence>
<dbReference type="EMBL" id="BOOC01000038">
    <property type="protein sequence ID" value="GIH43382.1"/>
    <property type="molecule type" value="Genomic_DNA"/>
</dbReference>
<sequence length="55" mass="5941">MGNPPEQTPAVNALRISETGEVEFYDGSAWQPYLELSDDGPGPGPVVKDEGHDDR</sequence>
<organism evidence="2 3">
    <name type="scientific">Microbispora corallina</name>
    <dbReference type="NCBI Taxonomy" id="83302"/>
    <lineage>
        <taxon>Bacteria</taxon>
        <taxon>Bacillati</taxon>
        <taxon>Actinomycetota</taxon>
        <taxon>Actinomycetes</taxon>
        <taxon>Streptosporangiales</taxon>
        <taxon>Streptosporangiaceae</taxon>
        <taxon>Microbispora</taxon>
    </lineage>
</organism>
<dbReference type="Proteomes" id="UP000603904">
    <property type="component" value="Unassembled WGS sequence"/>
</dbReference>
<evidence type="ECO:0000313" key="3">
    <source>
        <dbReference type="Proteomes" id="UP000603904"/>
    </source>
</evidence>
<proteinExistence type="predicted"/>
<dbReference type="RefSeq" id="WP_204060501.1">
    <property type="nucleotide sequence ID" value="NZ_BAAAGP010000028.1"/>
</dbReference>
<comment type="caution">
    <text evidence="2">The sequence shown here is derived from an EMBL/GenBank/DDBJ whole genome shotgun (WGS) entry which is preliminary data.</text>
</comment>
<reference evidence="2 3" key="1">
    <citation type="submission" date="2021-01" db="EMBL/GenBank/DDBJ databases">
        <title>Whole genome shotgun sequence of Microbispora corallina NBRC 16416.</title>
        <authorList>
            <person name="Komaki H."/>
            <person name="Tamura T."/>
        </authorList>
    </citation>
    <scope>NUCLEOTIDE SEQUENCE [LARGE SCALE GENOMIC DNA]</scope>
    <source>
        <strain evidence="2 3">NBRC 16416</strain>
    </source>
</reference>
<name>A0ABQ4G8J5_9ACTN</name>
<protein>
    <submittedName>
        <fullName evidence="2">Uncharacterized protein</fullName>
    </submittedName>
</protein>
<gene>
    <name evidence="2" type="ORF">Mco01_63820</name>
</gene>
<feature type="region of interest" description="Disordered" evidence="1">
    <location>
        <begin position="32"/>
        <end position="55"/>
    </location>
</feature>
<accession>A0ABQ4G8J5</accession>